<accession>A0A432XRR5</accession>
<gene>
    <name evidence="8" type="ORF">CWI69_11855</name>
</gene>
<dbReference type="InterPro" id="IPR042094">
    <property type="entry name" value="T2SS_GspF_sf"/>
</dbReference>
<proteinExistence type="predicted"/>
<comment type="subcellular location">
    <subcellularLocation>
        <location evidence="1">Cell membrane</location>
        <topology evidence="1">Multi-pass membrane protein</topology>
    </subcellularLocation>
</comment>
<evidence type="ECO:0000256" key="2">
    <source>
        <dbReference type="ARBA" id="ARBA00022475"/>
    </source>
</evidence>
<evidence type="ECO:0000256" key="4">
    <source>
        <dbReference type="ARBA" id="ARBA00022989"/>
    </source>
</evidence>
<sequence>MTACKARGSVLSGGSIVEIELWQLMAIFTFTLLAVGSLVWLVTRQPFRQIGRSIERDAESSLAAFLIFIPARMFWSLLLITALPITLACLLMFDDWWWAALASIAYFACLPWLRSSLFKRRRYRIEKQLPGAIHLLASSLQAGLSLTPALELASQQLAAPLKTEFWLLVQRQRTGDSLAIALADFYQRAPSPIVRYFTFALETGNKYGGQQVQMLERMAGAIQQQHYAKERMLSLSAQARLQGKIMFVLPIGLFFAIGAVQEEAKTVLLTTTSGQLLLLLAACLMAIGLLLTRRIMGRFNDDA</sequence>
<evidence type="ECO:0000256" key="3">
    <source>
        <dbReference type="ARBA" id="ARBA00022692"/>
    </source>
</evidence>
<evidence type="ECO:0000256" key="1">
    <source>
        <dbReference type="ARBA" id="ARBA00004651"/>
    </source>
</evidence>
<dbReference type="PANTHER" id="PTHR35007">
    <property type="entry name" value="INTEGRAL MEMBRANE PROTEIN-RELATED"/>
    <property type="match status" value="1"/>
</dbReference>
<keyword evidence="5 6" id="KW-0472">Membrane</keyword>
<protein>
    <recommendedName>
        <fullName evidence="7">Type II secretion system protein GspF domain-containing protein</fullName>
    </recommendedName>
</protein>
<evidence type="ECO:0000256" key="5">
    <source>
        <dbReference type="ARBA" id="ARBA00023136"/>
    </source>
</evidence>
<keyword evidence="4 6" id="KW-1133">Transmembrane helix</keyword>
<feature type="transmembrane region" description="Helical" evidence="6">
    <location>
        <begin position="96"/>
        <end position="113"/>
    </location>
</feature>
<keyword evidence="2" id="KW-1003">Cell membrane</keyword>
<name>A0A432XRR5_9GAMM</name>
<dbReference type="InterPro" id="IPR018076">
    <property type="entry name" value="T2SS_GspF_dom"/>
</dbReference>
<organism evidence="8 9">
    <name type="scientific">Pseudidiomarina halophila</name>
    <dbReference type="NCBI Taxonomy" id="1449799"/>
    <lineage>
        <taxon>Bacteria</taxon>
        <taxon>Pseudomonadati</taxon>
        <taxon>Pseudomonadota</taxon>
        <taxon>Gammaproteobacteria</taxon>
        <taxon>Alteromonadales</taxon>
        <taxon>Idiomarinaceae</taxon>
        <taxon>Pseudidiomarina</taxon>
    </lineage>
</organism>
<dbReference type="GO" id="GO:0005886">
    <property type="term" value="C:plasma membrane"/>
    <property type="evidence" value="ECO:0007669"/>
    <property type="project" value="UniProtKB-SubCell"/>
</dbReference>
<keyword evidence="9" id="KW-1185">Reference proteome</keyword>
<feature type="domain" description="Type II secretion system protein GspF" evidence="7">
    <location>
        <begin position="133"/>
        <end position="256"/>
    </location>
</feature>
<comment type="caution">
    <text evidence="8">The sequence shown here is derived from an EMBL/GenBank/DDBJ whole genome shotgun (WGS) entry which is preliminary data.</text>
</comment>
<evidence type="ECO:0000256" key="6">
    <source>
        <dbReference type="SAM" id="Phobius"/>
    </source>
</evidence>
<feature type="transmembrane region" description="Helical" evidence="6">
    <location>
        <begin position="21"/>
        <end position="42"/>
    </location>
</feature>
<dbReference type="Gene3D" id="1.20.81.30">
    <property type="entry name" value="Type II secretion system (T2SS), domain F"/>
    <property type="match status" value="1"/>
</dbReference>
<reference evidence="9" key="1">
    <citation type="journal article" date="2018" name="Front. Microbiol.">
        <title>Genome-Based Analysis Reveals the Taxonomy and Diversity of the Family Idiomarinaceae.</title>
        <authorList>
            <person name="Liu Y."/>
            <person name="Lai Q."/>
            <person name="Shao Z."/>
        </authorList>
    </citation>
    <scope>NUCLEOTIDE SEQUENCE [LARGE SCALE GENOMIC DNA]</scope>
    <source>
        <strain evidence="9">BH195</strain>
    </source>
</reference>
<dbReference type="Proteomes" id="UP000287198">
    <property type="component" value="Unassembled WGS sequence"/>
</dbReference>
<evidence type="ECO:0000313" key="9">
    <source>
        <dbReference type="Proteomes" id="UP000287198"/>
    </source>
</evidence>
<feature type="transmembrane region" description="Helical" evidence="6">
    <location>
        <begin position="241"/>
        <end position="260"/>
    </location>
</feature>
<dbReference type="AlphaFoldDB" id="A0A432XRR5"/>
<evidence type="ECO:0000313" key="8">
    <source>
        <dbReference type="EMBL" id="RUO51374.1"/>
    </source>
</evidence>
<dbReference type="PANTHER" id="PTHR35007:SF1">
    <property type="entry name" value="PILUS ASSEMBLY PROTEIN"/>
    <property type="match status" value="1"/>
</dbReference>
<feature type="transmembrane region" description="Helical" evidence="6">
    <location>
        <begin position="62"/>
        <end position="84"/>
    </location>
</feature>
<evidence type="ECO:0000259" key="7">
    <source>
        <dbReference type="Pfam" id="PF00482"/>
    </source>
</evidence>
<dbReference type="Pfam" id="PF00482">
    <property type="entry name" value="T2SSF"/>
    <property type="match status" value="1"/>
</dbReference>
<keyword evidence="3 6" id="KW-0812">Transmembrane</keyword>
<feature type="transmembrane region" description="Helical" evidence="6">
    <location>
        <begin position="272"/>
        <end position="291"/>
    </location>
</feature>
<dbReference type="EMBL" id="PIPW01000005">
    <property type="protein sequence ID" value="RUO51374.1"/>
    <property type="molecule type" value="Genomic_DNA"/>
</dbReference>